<keyword evidence="2" id="KW-0732">Signal</keyword>
<dbReference type="RefSeq" id="WP_186857061.1">
    <property type="nucleotide sequence ID" value="NZ_JACOON010000002.1"/>
</dbReference>
<evidence type="ECO:0000313" key="3">
    <source>
        <dbReference type="EMBL" id="MBC5647536.1"/>
    </source>
</evidence>
<dbReference type="PROSITE" id="PS51257">
    <property type="entry name" value="PROKAR_LIPOPROTEIN"/>
    <property type="match status" value="1"/>
</dbReference>
<evidence type="ECO:0000256" key="2">
    <source>
        <dbReference type="SAM" id="SignalP"/>
    </source>
</evidence>
<feature type="region of interest" description="Disordered" evidence="1">
    <location>
        <begin position="60"/>
        <end position="81"/>
    </location>
</feature>
<feature type="chain" id="PRO_5046186483" description="DUF4352 domain-containing protein" evidence="2">
    <location>
        <begin position="27"/>
        <end position="196"/>
    </location>
</feature>
<gene>
    <name evidence="3" type="ORF">H8S18_04240</name>
</gene>
<dbReference type="EMBL" id="JACOON010000002">
    <property type="protein sequence ID" value="MBC5647536.1"/>
    <property type="molecule type" value="Genomic_DNA"/>
</dbReference>
<dbReference type="Proteomes" id="UP000606889">
    <property type="component" value="Unassembled WGS sequence"/>
</dbReference>
<accession>A0ABR7ECR7</accession>
<keyword evidence="4" id="KW-1185">Reference proteome</keyword>
<evidence type="ECO:0000313" key="4">
    <source>
        <dbReference type="Proteomes" id="UP000606889"/>
    </source>
</evidence>
<reference evidence="3 4" key="1">
    <citation type="submission" date="2020-08" db="EMBL/GenBank/DDBJ databases">
        <title>Genome public.</title>
        <authorList>
            <person name="Liu C."/>
            <person name="Sun Q."/>
        </authorList>
    </citation>
    <scope>NUCLEOTIDE SEQUENCE [LARGE SCALE GENOMIC DNA]</scope>
    <source>
        <strain evidence="3 4">NSJ-35</strain>
    </source>
</reference>
<organism evidence="3 4">
    <name type="scientific">Christensenella tenuis</name>
    <dbReference type="NCBI Taxonomy" id="2763033"/>
    <lineage>
        <taxon>Bacteria</taxon>
        <taxon>Bacillati</taxon>
        <taxon>Bacillota</taxon>
        <taxon>Clostridia</taxon>
        <taxon>Christensenellales</taxon>
        <taxon>Christensenellaceae</taxon>
        <taxon>Christensenella</taxon>
    </lineage>
</organism>
<protein>
    <recommendedName>
        <fullName evidence="5">DUF4352 domain-containing protein</fullName>
    </recommendedName>
</protein>
<proteinExistence type="predicted"/>
<evidence type="ECO:0000256" key="1">
    <source>
        <dbReference type="SAM" id="MobiDB-lite"/>
    </source>
</evidence>
<comment type="caution">
    <text evidence="3">The sequence shown here is derived from an EMBL/GenBank/DDBJ whole genome shotgun (WGS) entry which is preliminary data.</text>
</comment>
<evidence type="ECO:0008006" key="5">
    <source>
        <dbReference type="Google" id="ProtNLM"/>
    </source>
</evidence>
<name>A0ABR7ECR7_9FIRM</name>
<feature type="signal peptide" evidence="2">
    <location>
        <begin position="1"/>
        <end position="26"/>
    </location>
</feature>
<sequence>MKKLLIVVLCAAMSIALVSCSSGVSQGDYDKLKNDLTELQSQYDEVVAERDLLKDQISTMTEEASVSDAPTAQAESTSPATTQQVLVDQDGILITYNGLQENELWGQELKITIENNTDQPITVQTRDVSLNGYMIDPILSADVAAGKKSNSTITIMESDLEANGITTFETIELRLIAINSNTWDDVLDSELITINL</sequence>